<proteinExistence type="inferred from homology"/>
<gene>
    <name evidence="4" type="ORF">LECACI_7A009949</name>
</gene>
<keyword evidence="3" id="KW-0472">Membrane</keyword>
<dbReference type="Pfam" id="PF11807">
    <property type="entry name" value="UstYa"/>
    <property type="match status" value="1"/>
</dbReference>
<dbReference type="PANTHER" id="PTHR33365:SF4">
    <property type="entry name" value="CYCLOCHLOROTINE BIOSYNTHESIS PROTEIN O"/>
    <property type="match status" value="1"/>
</dbReference>
<evidence type="ECO:0000256" key="2">
    <source>
        <dbReference type="ARBA" id="ARBA00035112"/>
    </source>
</evidence>
<evidence type="ECO:0000256" key="1">
    <source>
        <dbReference type="ARBA" id="ARBA00004685"/>
    </source>
</evidence>
<evidence type="ECO:0000256" key="3">
    <source>
        <dbReference type="SAM" id="Phobius"/>
    </source>
</evidence>
<dbReference type="PANTHER" id="PTHR33365">
    <property type="entry name" value="YALI0B05434P"/>
    <property type="match status" value="1"/>
</dbReference>
<protein>
    <recommendedName>
        <fullName evidence="6">Tat pathway signal sequence</fullName>
    </recommendedName>
</protein>
<keyword evidence="5" id="KW-1185">Reference proteome</keyword>
<reference evidence="4" key="1">
    <citation type="submission" date="2023-11" db="EMBL/GenBank/DDBJ databases">
        <authorList>
            <person name="Alioto T."/>
            <person name="Alioto T."/>
            <person name="Gomez Garrido J."/>
        </authorList>
    </citation>
    <scope>NUCLEOTIDE SEQUENCE</scope>
</reference>
<dbReference type="GO" id="GO:0043386">
    <property type="term" value="P:mycotoxin biosynthetic process"/>
    <property type="evidence" value="ECO:0007669"/>
    <property type="project" value="InterPro"/>
</dbReference>
<feature type="transmembrane region" description="Helical" evidence="3">
    <location>
        <begin position="42"/>
        <end position="63"/>
    </location>
</feature>
<comment type="caution">
    <text evidence="4">The sequence shown here is derived from an EMBL/GenBank/DDBJ whole genome shotgun (WGS) entry which is preliminary data.</text>
</comment>
<keyword evidence="3" id="KW-1133">Transmembrane helix</keyword>
<name>A0AAI9EE88_9PEZI</name>
<evidence type="ECO:0008006" key="6">
    <source>
        <dbReference type="Google" id="ProtNLM"/>
    </source>
</evidence>
<evidence type="ECO:0000313" key="4">
    <source>
        <dbReference type="EMBL" id="CAK4034791.1"/>
    </source>
</evidence>
<comment type="similarity">
    <text evidence="2">Belongs to the ustYa family.</text>
</comment>
<organism evidence="4 5">
    <name type="scientific">Lecanosticta acicola</name>
    <dbReference type="NCBI Taxonomy" id="111012"/>
    <lineage>
        <taxon>Eukaryota</taxon>
        <taxon>Fungi</taxon>
        <taxon>Dikarya</taxon>
        <taxon>Ascomycota</taxon>
        <taxon>Pezizomycotina</taxon>
        <taxon>Dothideomycetes</taxon>
        <taxon>Dothideomycetidae</taxon>
        <taxon>Mycosphaerellales</taxon>
        <taxon>Mycosphaerellaceae</taxon>
        <taxon>Lecanosticta</taxon>
    </lineage>
</organism>
<dbReference type="Proteomes" id="UP001296104">
    <property type="component" value="Unassembled WGS sequence"/>
</dbReference>
<sequence>MPILEQMKMEKASLLSENHDRSRLWNALRSPKSEEQRQTRQLCFLAANVTFLVISILVNITTWSRSVHSKCITPTDTTDAHKAIEYESRTFTGALVYDPEKKVAFRKPDGEREYFGPPSKEIDDAWHELLHGEFPVMTDEEAAPFRPDLTTIPSTGRYHFEPDMFHTLHCVNALRLEVSKSLYNVSTSHHHGDVKGISFPDGWDVVHMEHCMDRIRQSIMCHGDLTPSPLYFWPGFKIALGRTGAHTCRKWQPIREWMDRRGEQGPLLSPV</sequence>
<accession>A0AAI9EE88</accession>
<dbReference type="EMBL" id="CAVMBE010000137">
    <property type="protein sequence ID" value="CAK4034791.1"/>
    <property type="molecule type" value="Genomic_DNA"/>
</dbReference>
<comment type="pathway">
    <text evidence="1">Mycotoxin biosynthesis.</text>
</comment>
<dbReference type="AlphaFoldDB" id="A0AAI9EE88"/>
<keyword evidence="3" id="KW-0812">Transmembrane</keyword>
<evidence type="ECO:0000313" key="5">
    <source>
        <dbReference type="Proteomes" id="UP001296104"/>
    </source>
</evidence>
<dbReference type="InterPro" id="IPR021765">
    <property type="entry name" value="UstYa-like"/>
</dbReference>